<dbReference type="RefSeq" id="WP_157351119.1">
    <property type="nucleotide sequence ID" value="NZ_WGGT01000033.1"/>
</dbReference>
<protein>
    <submittedName>
        <fullName evidence="1">Uncharacterized protein</fullName>
    </submittedName>
</protein>
<dbReference type="AlphaFoldDB" id="A0A6L6XKI2"/>
<reference evidence="1 2" key="1">
    <citation type="submission" date="2019-10" db="EMBL/GenBank/DDBJ databases">
        <title>Roseburia spp. ameliorate alcoholic fatty liver via restoration of gut barrier function.</title>
        <authorList>
            <person name="Seo B."/>
            <person name="Ko G."/>
        </authorList>
    </citation>
    <scope>NUCLEOTIDE SEQUENCE [LARGE SCALE GENOMIC DNA]</scope>
    <source>
        <strain evidence="1 2">SNUG30017</strain>
    </source>
</reference>
<dbReference type="EMBL" id="WGGT01000033">
    <property type="protein sequence ID" value="MVQ47398.1"/>
    <property type="molecule type" value="Genomic_DNA"/>
</dbReference>
<accession>A0A6L6XKI2</accession>
<gene>
    <name evidence="1" type="ORF">GCK47_17340</name>
</gene>
<dbReference type="Proteomes" id="UP000479531">
    <property type="component" value="Unassembled WGS sequence"/>
</dbReference>
<proteinExistence type="predicted"/>
<organism evidence="1 2">
    <name type="scientific">Roseburia intestinalis</name>
    <dbReference type="NCBI Taxonomy" id="166486"/>
    <lineage>
        <taxon>Bacteria</taxon>
        <taxon>Bacillati</taxon>
        <taxon>Bacillota</taxon>
        <taxon>Clostridia</taxon>
        <taxon>Lachnospirales</taxon>
        <taxon>Lachnospiraceae</taxon>
        <taxon>Roseburia</taxon>
    </lineage>
</organism>
<evidence type="ECO:0000313" key="2">
    <source>
        <dbReference type="Proteomes" id="UP000479531"/>
    </source>
</evidence>
<name>A0A6L6XKI2_9FIRM</name>
<evidence type="ECO:0000313" key="1">
    <source>
        <dbReference type="EMBL" id="MVQ47398.1"/>
    </source>
</evidence>
<comment type="caution">
    <text evidence="1">The sequence shown here is derived from an EMBL/GenBank/DDBJ whole genome shotgun (WGS) entry which is preliminary data.</text>
</comment>
<sequence>MSKAVLVMDEMPEDCTMCKFWNSKDDECYATGVEKFSLNSEEAKPDWCPLRELPEKMKVCGRYPQPDGITPSYKIGWNACLDEILKESQNEGGASKTNPLAKL</sequence>